<dbReference type="Proteomes" id="UP000198462">
    <property type="component" value="Unassembled WGS sequence"/>
</dbReference>
<name>A0A219B3X6_9SPHN</name>
<reference evidence="3" key="1">
    <citation type="submission" date="2017-05" db="EMBL/GenBank/DDBJ databases">
        <authorList>
            <person name="Lin X."/>
        </authorList>
    </citation>
    <scope>NUCLEOTIDE SEQUENCE [LARGE SCALE GENOMIC DNA]</scope>
    <source>
        <strain evidence="3">JLT2012</strain>
    </source>
</reference>
<dbReference type="Pfam" id="PF02464">
    <property type="entry name" value="CinA"/>
    <property type="match status" value="1"/>
</dbReference>
<evidence type="ECO:0000313" key="3">
    <source>
        <dbReference type="Proteomes" id="UP000198462"/>
    </source>
</evidence>
<comment type="caution">
    <text evidence="2">The sequence shown here is derived from an EMBL/GenBank/DDBJ whole genome shotgun (WGS) entry which is preliminary data.</text>
</comment>
<dbReference type="EMBL" id="NFZT01000001">
    <property type="protein sequence ID" value="OWV32884.1"/>
    <property type="molecule type" value="Genomic_DNA"/>
</dbReference>
<accession>A0A219B3X6</accession>
<dbReference type="InterPro" id="IPR008136">
    <property type="entry name" value="CinA_C"/>
</dbReference>
<feature type="domain" description="CinA C-terminal" evidence="1">
    <location>
        <begin position="16"/>
        <end position="168"/>
    </location>
</feature>
<dbReference type="Gene3D" id="3.90.950.20">
    <property type="entry name" value="CinA-like"/>
    <property type="match status" value="1"/>
</dbReference>
<evidence type="ECO:0000313" key="2">
    <source>
        <dbReference type="EMBL" id="OWV32884.1"/>
    </source>
</evidence>
<proteinExistence type="predicted"/>
<protein>
    <submittedName>
        <fullName evidence="2">Damage-inducible protein CinA</fullName>
    </submittedName>
</protein>
<dbReference type="OrthoDB" id="9801454at2"/>
<dbReference type="InterPro" id="IPR036653">
    <property type="entry name" value="CinA-like_C"/>
</dbReference>
<sequence length="169" mass="17557">MADTESLKGAMPADIEEMAQNLLSAACEKGVPLATAESCTGGLLASLLTDIPGCSHIFERGFVTYSDAAKCDLLGLHRKQIDECGAVSRDVAIAMAQGALDRSNAGLVAALTGFAGPGGDDDEEGLVHIAVARANGEPRHEEFHFGAKGRGPIRLEALRAALAMMHEAL</sequence>
<evidence type="ECO:0000259" key="1">
    <source>
        <dbReference type="Pfam" id="PF02464"/>
    </source>
</evidence>
<dbReference type="AlphaFoldDB" id="A0A219B3X6"/>
<gene>
    <name evidence="2" type="ORF">B5C34_05065</name>
</gene>
<keyword evidence="3" id="KW-1185">Reference proteome</keyword>
<dbReference type="RefSeq" id="WP_088711674.1">
    <property type="nucleotide sequence ID" value="NZ_NFZT01000001.1"/>
</dbReference>
<dbReference type="SUPFAM" id="SSF142433">
    <property type="entry name" value="CinA-like"/>
    <property type="match status" value="1"/>
</dbReference>
<organism evidence="2 3">
    <name type="scientific">Pacificimonas flava</name>
    <dbReference type="NCBI Taxonomy" id="1234595"/>
    <lineage>
        <taxon>Bacteria</taxon>
        <taxon>Pseudomonadati</taxon>
        <taxon>Pseudomonadota</taxon>
        <taxon>Alphaproteobacteria</taxon>
        <taxon>Sphingomonadales</taxon>
        <taxon>Sphingosinicellaceae</taxon>
        <taxon>Pacificimonas</taxon>
    </lineage>
</organism>
<dbReference type="NCBIfam" id="TIGR00199">
    <property type="entry name" value="PncC_domain"/>
    <property type="match status" value="1"/>
</dbReference>